<evidence type="ECO:0000256" key="1">
    <source>
        <dbReference type="SAM" id="MobiDB-lite"/>
    </source>
</evidence>
<reference evidence="2" key="1">
    <citation type="submission" date="2022-10" db="EMBL/GenBank/DDBJ databases">
        <title>The complete genomes of actinobacterial strains from the NBC collection.</title>
        <authorList>
            <person name="Joergensen T.S."/>
            <person name="Alvarez Arevalo M."/>
            <person name="Sterndorff E.B."/>
            <person name="Faurdal D."/>
            <person name="Vuksanovic O."/>
            <person name="Mourched A.-S."/>
            <person name="Charusanti P."/>
            <person name="Shaw S."/>
            <person name="Blin K."/>
            <person name="Weber T."/>
        </authorList>
    </citation>
    <scope>NUCLEOTIDE SEQUENCE</scope>
    <source>
        <strain evidence="2">NBC_00093</strain>
    </source>
</reference>
<proteinExistence type="predicted"/>
<organism evidence="2">
    <name type="scientific">Streptomyces sp. NBC_00093</name>
    <dbReference type="NCBI Taxonomy" id="2975649"/>
    <lineage>
        <taxon>Bacteria</taxon>
        <taxon>Bacillati</taxon>
        <taxon>Actinomycetota</taxon>
        <taxon>Actinomycetes</taxon>
        <taxon>Kitasatosporales</taxon>
        <taxon>Streptomycetaceae</taxon>
        <taxon>Streptomyces</taxon>
    </lineage>
</organism>
<dbReference type="AlphaFoldDB" id="A0AAU2AG31"/>
<feature type="compositionally biased region" description="Basic and acidic residues" evidence="1">
    <location>
        <begin position="83"/>
        <end position="96"/>
    </location>
</feature>
<name>A0AAU2AG31_9ACTN</name>
<evidence type="ECO:0008006" key="3">
    <source>
        <dbReference type="Google" id="ProtNLM"/>
    </source>
</evidence>
<sequence>MRATSTPAWWVWATRRRRLAPGGADDRRRSVHLAGGLDAGELDAAGAGDPLLPVQHQGGQGWGAGQNLRLPKELVALLGLGVRTDHPPGEQPGERQGHRRHGGGEQDDTPGQGAGSGGRLPVSAVRLHDAADTLTLVLGQGGLGEATLRPQLQNGRPTLHLEDAEILGSPAPAGLVDRFQDCLSDRAGVDHPLGLKATSLDVTDTGLDVTLTGGPTQLPAQDTAR</sequence>
<feature type="region of interest" description="Disordered" evidence="1">
    <location>
        <begin position="82"/>
        <end position="120"/>
    </location>
</feature>
<accession>A0AAU2AG31</accession>
<protein>
    <recommendedName>
        <fullName evidence="3">DUF2993 domain-containing protein</fullName>
    </recommendedName>
</protein>
<gene>
    <name evidence="2" type="ORF">OHA22_46640</name>
</gene>
<evidence type="ECO:0000313" key="2">
    <source>
        <dbReference type="EMBL" id="WTT22496.1"/>
    </source>
</evidence>
<dbReference type="EMBL" id="CP108222">
    <property type="protein sequence ID" value="WTT22496.1"/>
    <property type="molecule type" value="Genomic_DNA"/>
</dbReference>